<name>A0A840KBA8_9FLAO</name>
<dbReference type="Proteomes" id="UP000592180">
    <property type="component" value="Unassembled WGS sequence"/>
</dbReference>
<protein>
    <recommendedName>
        <fullName evidence="3">DUF2971 family protein</fullName>
    </recommendedName>
</protein>
<comment type="caution">
    <text evidence="1">The sequence shown here is derived from an EMBL/GenBank/DDBJ whole genome shotgun (WGS) entry which is preliminary data.</text>
</comment>
<evidence type="ECO:0000313" key="1">
    <source>
        <dbReference type="EMBL" id="MBB4805258.1"/>
    </source>
</evidence>
<dbReference type="Pfam" id="PF11185">
    <property type="entry name" value="DUF2971"/>
    <property type="match status" value="1"/>
</dbReference>
<dbReference type="EMBL" id="JACHLE010000001">
    <property type="protein sequence ID" value="MBB4805258.1"/>
    <property type="molecule type" value="Genomic_DNA"/>
</dbReference>
<dbReference type="AlphaFoldDB" id="A0A840KBA8"/>
<evidence type="ECO:0008006" key="3">
    <source>
        <dbReference type="Google" id="ProtNLM"/>
    </source>
</evidence>
<proteinExistence type="predicted"/>
<dbReference type="RefSeq" id="WP_184184031.1">
    <property type="nucleotide sequence ID" value="NZ_JACHLE010000001.1"/>
</dbReference>
<organism evidence="1 2">
    <name type="scientific">Chryseobacterium defluvii</name>
    <dbReference type="NCBI Taxonomy" id="160396"/>
    <lineage>
        <taxon>Bacteria</taxon>
        <taxon>Pseudomonadati</taxon>
        <taxon>Bacteroidota</taxon>
        <taxon>Flavobacteriia</taxon>
        <taxon>Flavobacteriales</taxon>
        <taxon>Weeksellaceae</taxon>
        <taxon>Chryseobacterium group</taxon>
        <taxon>Chryseobacterium</taxon>
    </lineage>
</organism>
<evidence type="ECO:0000313" key="2">
    <source>
        <dbReference type="Proteomes" id="UP000592180"/>
    </source>
</evidence>
<accession>A0A840KBA8</accession>
<keyword evidence="2" id="KW-1185">Reference proteome</keyword>
<gene>
    <name evidence="1" type="ORF">HNP38_000530</name>
</gene>
<reference evidence="1 2" key="1">
    <citation type="submission" date="2020-08" db="EMBL/GenBank/DDBJ databases">
        <title>Functional genomics of gut bacteria from endangered species of beetles.</title>
        <authorList>
            <person name="Carlos-Shanley C."/>
        </authorList>
    </citation>
    <scope>NUCLEOTIDE SEQUENCE [LARGE SCALE GENOMIC DNA]</scope>
    <source>
        <strain evidence="1 2">S00151</strain>
    </source>
</reference>
<dbReference type="InterPro" id="IPR021352">
    <property type="entry name" value="DUF2971"/>
</dbReference>
<sequence length="472" mass="55767">MIYRFRTAEALLDRFHELDNQEIYFASPKELNDPMEGFKDLFWKGDEIVWKNFLINYVKSLEAFFSLTVLTAETVKLKDEDIKVLSHRSAMHPPEHKKLMDDIIKEIFAYKYISTIPKSLANRASPVRREELLSYLNFFHQYVINAISKLYFEKGYTDQKYFYNSSEEFDELQSSVGNMVELINAIESENGKSVVDTLFTVTIQMMTQVKLRGKKSIGEKELNTNSFLLVSEFPEKYLSRLEESIYPEWYTASFLTDNTNSAIWGHYGDNHKGICLIFKTQTDENNKEFLSLDTESGYGSGGPVRAIRPHRFHKIEYTRKHIEIDFFRSMGRLSKEELNAMWYSDENGNMSICGEHLNKVDDNKEWKDGYWDNFYKSITTKLDEWAYEKEFRIILNDGFYQYNDKKDRKLKYDFNDLEGIIFGIKTDIADKLKAIRIIERKCKENGRKDFNIYQAYYSKETGKIEKFKIDVF</sequence>